<accession>A0ABS7QLZ0</accession>
<keyword evidence="2" id="KW-1185">Reference proteome</keyword>
<comment type="caution">
    <text evidence="1">The sequence shown here is derived from an EMBL/GenBank/DDBJ whole genome shotgun (WGS) entry which is preliminary data.</text>
</comment>
<protein>
    <recommendedName>
        <fullName evidence="3">Abortive infection protein</fullName>
    </recommendedName>
</protein>
<dbReference type="InterPro" id="IPR017853">
    <property type="entry name" value="GH"/>
</dbReference>
<dbReference type="SUPFAM" id="SSF51445">
    <property type="entry name" value="(Trans)glycosidases"/>
    <property type="match status" value="1"/>
</dbReference>
<evidence type="ECO:0000313" key="2">
    <source>
        <dbReference type="Proteomes" id="UP001198565"/>
    </source>
</evidence>
<evidence type="ECO:0000313" key="1">
    <source>
        <dbReference type="EMBL" id="MBY8884210.1"/>
    </source>
</evidence>
<evidence type="ECO:0008006" key="3">
    <source>
        <dbReference type="Google" id="ProtNLM"/>
    </source>
</evidence>
<name>A0ABS7QLZ0_9ACTN</name>
<proteinExistence type="predicted"/>
<dbReference type="Proteomes" id="UP001198565">
    <property type="component" value="Unassembled WGS sequence"/>
</dbReference>
<gene>
    <name evidence="1" type="ORF">K7472_05035</name>
</gene>
<reference evidence="1 2" key="1">
    <citation type="submission" date="2021-08" db="EMBL/GenBank/DDBJ databases">
        <title>Streptomyces sp. PTM05 isolated from lichen.</title>
        <authorList>
            <person name="Somphong A."/>
            <person name="Phongsopitanun W."/>
            <person name="Tanasupawat S."/>
        </authorList>
    </citation>
    <scope>NUCLEOTIDE SEQUENCE [LARGE SCALE GENOMIC DNA]</scope>
    <source>
        <strain evidence="1 2">Ptm05</strain>
    </source>
</reference>
<sequence>MRGKGINYDTGFRPGGELSRTDFDPDVVAEEMRVIASDLHCTAVRISGGDPERLTAAAQHAAAVGLQVWFAPFPCELTADELRPFFADCARRAEEIRRGGADVVLVTGCELSLFAAGFLPGATVYDRIAALTTNNPRDWAEFGGLPGRMNAFLADVVADARQRFGGPITYAAGTWEDVDWGPFDIVAADAYRGGHNADRFRDEVRAMFRHGKPVAVTEFGCCGYRGAGERGGTGWMIVDRGTEPPSLTGDPVRDEDEQVRYFQEVLEVFEREGVEAAFWFTFAGFELPHVADDPLHDLDMASYGVVKVLPGGLRGTTHPSMAWEPKKVFHALAAAYGG</sequence>
<dbReference type="Gene3D" id="3.20.20.80">
    <property type="entry name" value="Glycosidases"/>
    <property type="match status" value="1"/>
</dbReference>
<dbReference type="RefSeq" id="WP_222974269.1">
    <property type="nucleotide sequence ID" value="NZ_JAINVZ010000002.1"/>
</dbReference>
<dbReference type="EMBL" id="JAINVZ010000002">
    <property type="protein sequence ID" value="MBY8884210.1"/>
    <property type="molecule type" value="Genomic_DNA"/>
</dbReference>
<organism evidence="1 2">
    <name type="scientific">Streptantibioticus parmotrematis</name>
    <dbReference type="NCBI Taxonomy" id="2873249"/>
    <lineage>
        <taxon>Bacteria</taxon>
        <taxon>Bacillati</taxon>
        <taxon>Actinomycetota</taxon>
        <taxon>Actinomycetes</taxon>
        <taxon>Kitasatosporales</taxon>
        <taxon>Streptomycetaceae</taxon>
        <taxon>Streptantibioticus</taxon>
    </lineage>
</organism>